<evidence type="ECO:0000256" key="2">
    <source>
        <dbReference type="ARBA" id="ARBA00022448"/>
    </source>
</evidence>
<sequence length="319" mass="32766">MIEVSGLRKDYGGTRAVDDLSFTAPSGKVTGFLGPNGAGKSTTMRMVVGLDRPTRGGAAIDGVRYRDMAAPLRTVGALLDTGAVPRGMTAAAHLRWVAAAARLPDRRVDEVLGTVGLSDVAGKRVGAFSLGMRQRLGIATALLGDPGTLLLDEPVNGLDPEGVRWVRTLMRSLAAEGRTVLVSSHLMGEMAETADRVVVIGRGRLIADTTVADLVRRGSGGRVRVGGPRAESLAAVLRDHGYGVEAADGAAAGGQDGTASLVVTGAEAADIGELAARYGLALHELTPERPSLEDVFMEITGGSAGHVFAPAAAVTGGER</sequence>
<dbReference type="PANTHER" id="PTHR43335">
    <property type="entry name" value="ABC TRANSPORTER, ATP-BINDING PROTEIN"/>
    <property type="match status" value="1"/>
</dbReference>
<dbReference type="OrthoDB" id="5116176at2"/>
<dbReference type="PROSITE" id="PS50893">
    <property type="entry name" value="ABC_TRANSPORTER_2"/>
    <property type="match status" value="1"/>
</dbReference>
<proteinExistence type="inferred from homology"/>
<dbReference type="SUPFAM" id="SSF52540">
    <property type="entry name" value="P-loop containing nucleoside triphosphate hydrolases"/>
    <property type="match status" value="1"/>
</dbReference>
<dbReference type="PROSITE" id="PS00211">
    <property type="entry name" value="ABC_TRANSPORTER_1"/>
    <property type="match status" value="1"/>
</dbReference>
<reference evidence="6 7" key="1">
    <citation type="submission" date="2016-11" db="EMBL/GenBank/DDBJ databases">
        <authorList>
            <person name="Jaros S."/>
            <person name="Januszkiewicz K."/>
            <person name="Wedrychowicz H."/>
        </authorList>
    </citation>
    <scope>NUCLEOTIDE SEQUENCE [LARGE SCALE GENOMIC DNA]</scope>
    <source>
        <strain evidence="6 7">CGMCC 4.5723</strain>
    </source>
</reference>
<dbReference type="InterPro" id="IPR003439">
    <property type="entry name" value="ABC_transporter-like_ATP-bd"/>
</dbReference>
<keyword evidence="7" id="KW-1185">Reference proteome</keyword>
<organism evidence="6 7">
    <name type="scientific">Nocardiopsis flavescens</name>
    <dbReference type="NCBI Taxonomy" id="758803"/>
    <lineage>
        <taxon>Bacteria</taxon>
        <taxon>Bacillati</taxon>
        <taxon>Actinomycetota</taxon>
        <taxon>Actinomycetes</taxon>
        <taxon>Streptosporangiales</taxon>
        <taxon>Nocardiopsidaceae</taxon>
        <taxon>Nocardiopsis</taxon>
    </lineage>
</organism>
<dbReference type="EMBL" id="FQZK01000026">
    <property type="protein sequence ID" value="SHK64392.1"/>
    <property type="molecule type" value="Genomic_DNA"/>
</dbReference>
<dbReference type="STRING" id="758803.SAMN05421803_12628"/>
<accession>A0A1M6U571</accession>
<gene>
    <name evidence="6" type="ORF">SAMN05421803_12628</name>
</gene>
<keyword evidence="2" id="KW-0813">Transport</keyword>
<feature type="domain" description="ABC transporter" evidence="5">
    <location>
        <begin position="2"/>
        <end position="227"/>
    </location>
</feature>
<keyword evidence="4 6" id="KW-0067">ATP-binding</keyword>
<evidence type="ECO:0000313" key="6">
    <source>
        <dbReference type="EMBL" id="SHK64392.1"/>
    </source>
</evidence>
<dbReference type="Gene3D" id="3.40.50.300">
    <property type="entry name" value="P-loop containing nucleotide triphosphate hydrolases"/>
    <property type="match status" value="1"/>
</dbReference>
<dbReference type="InterPro" id="IPR027417">
    <property type="entry name" value="P-loop_NTPase"/>
</dbReference>
<evidence type="ECO:0000313" key="7">
    <source>
        <dbReference type="Proteomes" id="UP000184452"/>
    </source>
</evidence>
<dbReference type="RefSeq" id="WP_073383479.1">
    <property type="nucleotide sequence ID" value="NZ_FQZK01000026.1"/>
</dbReference>
<evidence type="ECO:0000256" key="3">
    <source>
        <dbReference type="ARBA" id="ARBA00022741"/>
    </source>
</evidence>
<comment type="similarity">
    <text evidence="1">Belongs to the ABC transporter superfamily.</text>
</comment>
<dbReference type="Pfam" id="PF00005">
    <property type="entry name" value="ABC_tran"/>
    <property type="match status" value="1"/>
</dbReference>
<dbReference type="GO" id="GO:0016887">
    <property type="term" value="F:ATP hydrolysis activity"/>
    <property type="evidence" value="ECO:0007669"/>
    <property type="project" value="InterPro"/>
</dbReference>
<dbReference type="PANTHER" id="PTHR43335:SF4">
    <property type="entry name" value="ABC TRANSPORTER, ATP-BINDING PROTEIN"/>
    <property type="match status" value="1"/>
</dbReference>
<dbReference type="InterPro" id="IPR003593">
    <property type="entry name" value="AAA+_ATPase"/>
</dbReference>
<name>A0A1M6U571_9ACTN</name>
<keyword evidence="3" id="KW-0547">Nucleotide-binding</keyword>
<evidence type="ECO:0000256" key="4">
    <source>
        <dbReference type="ARBA" id="ARBA00022840"/>
    </source>
</evidence>
<dbReference type="GO" id="GO:0005524">
    <property type="term" value="F:ATP binding"/>
    <property type="evidence" value="ECO:0007669"/>
    <property type="project" value="UniProtKB-KW"/>
</dbReference>
<evidence type="ECO:0000256" key="1">
    <source>
        <dbReference type="ARBA" id="ARBA00005417"/>
    </source>
</evidence>
<dbReference type="SMART" id="SM00382">
    <property type="entry name" value="AAA"/>
    <property type="match status" value="1"/>
</dbReference>
<dbReference type="AlphaFoldDB" id="A0A1M6U571"/>
<dbReference type="InterPro" id="IPR017871">
    <property type="entry name" value="ABC_transporter-like_CS"/>
</dbReference>
<evidence type="ECO:0000259" key="5">
    <source>
        <dbReference type="PROSITE" id="PS50893"/>
    </source>
</evidence>
<protein>
    <submittedName>
        <fullName evidence="6">ABC-2 type transport system ATP-binding protein</fullName>
    </submittedName>
</protein>
<dbReference type="Proteomes" id="UP000184452">
    <property type="component" value="Unassembled WGS sequence"/>
</dbReference>